<reference evidence="11" key="1">
    <citation type="journal article" date="2023" name="G3 (Bethesda)">
        <title>A reference genome for the long-term kleptoplast-retaining sea slug Elysia crispata morphotype clarki.</title>
        <authorList>
            <person name="Eastman K.E."/>
            <person name="Pendleton A.L."/>
            <person name="Shaikh M.A."/>
            <person name="Suttiyut T."/>
            <person name="Ogas R."/>
            <person name="Tomko P."/>
            <person name="Gavelis G."/>
            <person name="Widhalm J.R."/>
            <person name="Wisecaver J.H."/>
        </authorList>
    </citation>
    <scope>NUCLEOTIDE SEQUENCE</scope>
    <source>
        <strain evidence="11">ECLA1</strain>
    </source>
</reference>
<feature type="domain" description="G-protein coupled receptors family 1 profile" evidence="10">
    <location>
        <begin position="50"/>
        <end position="412"/>
    </location>
</feature>
<dbReference type="EMBL" id="JAWDGP010004075">
    <property type="protein sequence ID" value="KAK3768053.1"/>
    <property type="molecule type" value="Genomic_DNA"/>
</dbReference>
<comment type="subcellular location">
    <subcellularLocation>
        <location evidence="1">Membrane</location>
        <topology evidence="1">Multi-pass membrane protein</topology>
    </subcellularLocation>
</comment>
<evidence type="ECO:0000256" key="1">
    <source>
        <dbReference type="ARBA" id="ARBA00004141"/>
    </source>
</evidence>
<keyword evidence="5 9" id="KW-0472">Membrane</keyword>
<dbReference type="InterPro" id="IPR000276">
    <property type="entry name" value="GPCR_Rhodpsn"/>
</dbReference>
<gene>
    <name evidence="11" type="ORF">RRG08_045871</name>
</gene>
<feature type="transmembrane region" description="Helical" evidence="9">
    <location>
        <begin position="110"/>
        <end position="131"/>
    </location>
</feature>
<name>A0AAE0ZEN7_9GAST</name>
<accession>A0AAE0ZEN7</accession>
<evidence type="ECO:0000313" key="12">
    <source>
        <dbReference type="Proteomes" id="UP001283361"/>
    </source>
</evidence>
<dbReference type="GO" id="GO:0005886">
    <property type="term" value="C:plasma membrane"/>
    <property type="evidence" value="ECO:0007669"/>
    <property type="project" value="TreeGrafter"/>
</dbReference>
<dbReference type="Gene3D" id="1.20.1070.10">
    <property type="entry name" value="Rhodopsin 7-helix transmembrane proteins"/>
    <property type="match status" value="1"/>
</dbReference>
<dbReference type="SUPFAM" id="SSF81321">
    <property type="entry name" value="Family A G protein-coupled receptor-like"/>
    <property type="match status" value="1"/>
</dbReference>
<dbReference type="AlphaFoldDB" id="A0AAE0ZEN7"/>
<evidence type="ECO:0000313" key="11">
    <source>
        <dbReference type="EMBL" id="KAK3768053.1"/>
    </source>
</evidence>
<keyword evidence="3 9" id="KW-1133">Transmembrane helix</keyword>
<dbReference type="PROSITE" id="PS50262">
    <property type="entry name" value="G_PROTEIN_RECEP_F1_2"/>
    <property type="match status" value="1"/>
</dbReference>
<evidence type="ECO:0000259" key="10">
    <source>
        <dbReference type="PROSITE" id="PS50262"/>
    </source>
</evidence>
<keyword evidence="2 9" id="KW-0812">Transmembrane</keyword>
<keyword evidence="4" id="KW-0297">G-protein coupled receptor</keyword>
<feature type="transmembrane region" description="Helical" evidence="9">
    <location>
        <begin position="70"/>
        <end position="90"/>
    </location>
</feature>
<dbReference type="Pfam" id="PF00001">
    <property type="entry name" value="7tm_1"/>
    <property type="match status" value="1"/>
</dbReference>
<evidence type="ECO:0000256" key="9">
    <source>
        <dbReference type="SAM" id="Phobius"/>
    </source>
</evidence>
<dbReference type="CDD" id="cd00637">
    <property type="entry name" value="7tm_classA_rhodopsin-like"/>
    <property type="match status" value="1"/>
</dbReference>
<dbReference type="PANTHER" id="PTHR24243">
    <property type="entry name" value="G-PROTEIN COUPLED RECEPTOR"/>
    <property type="match status" value="1"/>
</dbReference>
<feature type="transmembrane region" description="Helical" evidence="9">
    <location>
        <begin position="392"/>
        <end position="412"/>
    </location>
</feature>
<feature type="transmembrane region" description="Helical" evidence="9">
    <location>
        <begin position="353"/>
        <end position="372"/>
    </location>
</feature>
<evidence type="ECO:0000256" key="3">
    <source>
        <dbReference type="ARBA" id="ARBA00022989"/>
    </source>
</evidence>
<evidence type="ECO:0000256" key="2">
    <source>
        <dbReference type="ARBA" id="ARBA00022692"/>
    </source>
</evidence>
<evidence type="ECO:0000256" key="8">
    <source>
        <dbReference type="SAM" id="MobiDB-lite"/>
    </source>
</evidence>
<dbReference type="PANTHER" id="PTHR24243:SF208">
    <property type="entry name" value="PYROKININ-1 RECEPTOR"/>
    <property type="match status" value="1"/>
</dbReference>
<organism evidence="11 12">
    <name type="scientific">Elysia crispata</name>
    <name type="common">lettuce slug</name>
    <dbReference type="NCBI Taxonomy" id="231223"/>
    <lineage>
        <taxon>Eukaryota</taxon>
        <taxon>Metazoa</taxon>
        <taxon>Spiralia</taxon>
        <taxon>Lophotrochozoa</taxon>
        <taxon>Mollusca</taxon>
        <taxon>Gastropoda</taxon>
        <taxon>Heterobranchia</taxon>
        <taxon>Euthyneura</taxon>
        <taxon>Panpulmonata</taxon>
        <taxon>Sacoglossa</taxon>
        <taxon>Placobranchoidea</taxon>
        <taxon>Plakobranchidae</taxon>
        <taxon>Elysia</taxon>
    </lineage>
</organism>
<comment type="caution">
    <text evidence="11">The sequence shown here is derived from an EMBL/GenBank/DDBJ whole genome shotgun (WGS) entry which is preliminary data.</text>
</comment>
<feature type="transmembrane region" description="Helical" evidence="9">
    <location>
        <begin position="199"/>
        <end position="222"/>
    </location>
</feature>
<sequence length="447" mass="49858">MDFIEINVSVHNMSVVDLDRYTGKLSDETAMLLLPAIIIFGVILIVGAVGNSLVLFVYYFKFKTSYIRTAILALALFDLVTCALCIPGEILDMRYSYNYKSQFLCKGQRLVTTAVQMASGFALVCVANDRYRRICHPLRQQATVKDAIKRILLSCLLATVLAIPAALVYGIARVPTPIEGLEGQECSTSETFKRHPLRMAYNAVLCLVFVAAFASMIIYYVLIGRKVLHQKQFRDLVQNRQRRDSCKGYRPQRPTESSGDSDGQHSVCTTNGSIIDPSDHELGANGNKGFTKSNPTSPSKPGKTSTGKFEFTNRIRRLSINKKGLDNVSETSRHNSICDNSSLNSSRLRKTSVMLFLISLIFVLSFLPHLALKLTQAVRSSFLENLTPAASITYNIMVRSHFFNAAVNWIVYGLCSPKFRRECQIICGGVTLWTNNKTLPRFSEEGI</sequence>
<dbReference type="Proteomes" id="UP001283361">
    <property type="component" value="Unassembled WGS sequence"/>
</dbReference>
<evidence type="ECO:0000256" key="7">
    <source>
        <dbReference type="ARBA" id="ARBA00023224"/>
    </source>
</evidence>
<evidence type="ECO:0000256" key="6">
    <source>
        <dbReference type="ARBA" id="ARBA00023170"/>
    </source>
</evidence>
<feature type="transmembrane region" description="Helical" evidence="9">
    <location>
        <begin position="151"/>
        <end position="172"/>
    </location>
</feature>
<keyword evidence="12" id="KW-1185">Reference proteome</keyword>
<dbReference type="InterPro" id="IPR017452">
    <property type="entry name" value="GPCR_Rhodpsn_7TM"/>
</dbReference>
<dbReference type="GO" id="GO:0004930">
    <property type="term" value="F:G protein-coupled receptor activity"/>
    <property type="evidence" value="ECO:0007669"/>
    <property type="project" value="UniProtKB-KW"/>
</dbReference>
<feature type="compositionally biased region" description="Polar residues" evidence="8">
    <location>
        <begin position="288"/>
        <end position="307"/>
    </location>
</feature>
<feature type="transmembrane region" description="Helical" evidence="9">
    <location>
        <begin position="32"/>
        <end position="58"/>
    </location>
</feature>
<evidence type="ECO:0000256" key="5">
    <source>
        <dbReference type="ARBA" id="ARBA00023136"/>
    </source>
</evidence>
<protein>
    <recommendedName>
        <fullName evidence="10">G-protein coupled receptors family 1 profile domain-containing protein</fullName>
    </recommendedName>
</protein>
<feature type="region of interest" description="Disordered" evidence="8">
    <location>
        <begin position="242"/>
        <end position="308"/>
    </location>
</feature>
<dbReference type="PRINTS" id="PR00237">
    <property type="entry name" value="GPCRRHODOPSN"/>
</dbReference>
<keyword evidence="6" id="KW-0675">Receptor</keyword>
<evidence type="ECO:0000256" key="4">
    <source>
        <dbReference type="ARBA" id="ARBA00023040"/>
    </source>
</evidence>
<proteinExistence type="predicted"/>
<feature type="compositionally biased region" description="Polar residues" evidence="8">
    <location>
        <begin position="254"/>
        <end position="273"/>
    </location>
</feature>
<keyword evidence="7" id="KW-0807">Transducer</keyword>